<sequence length="39" mass="4435">MKKSITVAFDAMTGRFKNGKSGLAEKGLEFIKLWKMMIK</sequence>
<name>A0A6S6SMY2_9GAMM</name>
<proteinExistence type="predicted"/>
<accession>A0A6S6SMY2</accession>
<organism evidence="1">
    <name type="scientific">uncultured Thiotrichaceae bacterium</name>
    <dbReference type="NCBI Taxonomy" id="298394"/>
    <lineage>
        <taxon>Bacteria</taxon>
        <taxon>Pseudomonadati</taxon>
        <taxon>Pseudomonadota</taxon>
        <taxon>Gammaproteobacteria</taxon>
        <taxon>Thiotrichales</taxon>
        <taxon>Thiotrichaceae</taxon>
        <taxon>environmental samples</taxon>
    </lineage>
</organism>
<dbReference type="EMBL" id="CACVAY010000030">
    <property type="protein sequence ID" value="CAA6806433.1"/>
    <property type="molecule type" value="Genomic_DNA"/>
</dbReference>
<reference evidence="1" key="1">
    <citation type="submission" date="2020-01" db="EMBL/GenBank/DDBJ databases">
        <authorList>
            <person name="Meier V. D."/>
            <person name="Meier V D."/>
        </authorList>
    </citation>
    <scope>NUCLEOTIDE SEQUENCE</scope>
    <source>
        <strain evidence="1">HLG_WM_MAG_07</strain>
    </source>
</reference>
<gene>
    <name evidence="1" type="ORF">HELGO_WM12176</name>
</gene>
<evidence type="ECO:0000313" key="1">
    <source>
        <dbReference type="EMBL" id="CAA6806433.1"/>
    </source>
</evidence>
<dbReference type="AlphaFoldDB" id="A0A6S6SMY2"/>
<protein>
    <submittedName>
        <fullName evidence="1">Uncharacterized protein</fullName>
    </submittedName>
</protein>